<dbReference type="InterPro" id="IPR001647">
    <property type="entry name" value="HTH_TetR"/>
</dbReference>
<reference evidence="4 5" key="1">
    <citation type="submission" date="2021-03" db="EMBL/GenBank/DDBJ databases">
        <title>Sequencing the genomes of 1000 actinobacteria strains.</title>
        <authorList>
            <person name="Klenk H.-P."/>
        </authorList>
    </citation>
    <scope>NUCLEOTIDE SEQUENCE [LARGE SCALE GENOMIC DNA]</scope>
    <source>
        <strain evidence="4 5">DSM 15797</strain>
    </source>
</reference>
<keyword evidence="5" id="KW-1185">Reference proteome</keyword>
<feature type="domain" description="HTH tetR-type" evidence="3">
    <location>
        <begin position="5"/>
        <end position="65"/>
    </location>
</feature>
<evidence type="ECO:0000313" key="5">
    <source>
        <dbReference type="Proteomes" id="UP001296993"/>
    </source>
</evidence>
<evidence type="ECO:0000313" key="4">
    <source>
        <dbReference type="EMBL" id="MBP2387814.1"/>
    </source>
</evidence>
<evidence type="ECO:0000256" key="1">
    <source>
        <dbReference type="ARBA" id="ARBA00023125"/>
    </source>
</evidence>
<name>A0ABS4XH59_9MICC</name>
<dbReference type="Pfam" id="PF00440">
    <property type="entry name" value="TetR_N"/>
    <property type="match status" value="1"/>
</dbReference>
<evidence type="ECO:0000256" key="2">
    <source>
        <dbReference type="PROSITE-ProRule" id="PRU00335"/>
    </source>
</evidence>
<dbReference type="PROSITE" id="PS50977">
    <property type="entry name" value="HTH_TETR_2"/>
    <property type="match status" value="1"/>
</dbReference>
<evidence type="ECO:0000259" key="3">
    <source>
        <dbReference type="PROSITE" id="PS50977"/>
    </source>
</evidence>
<dbReference type="RefSeq" id="WP_210000352.1">
    <property type="nucleotide sequence ID" value="NZ_BAAAJY010000001.1"/>
</dbReference>
<protein>
    <submittedName>
        <fullName evidence="4">AcrR family transcriptional regulator</fullName>
    </submittedName>
</protein>
<organism evidence="4 5">
    <name type="scientific">Paeniglutamicibacter kerguelensis</name>
    <dbReference type="NCBI Taxonomy" id="254788"/>
    <lineage>
        <taxon>Bacteria</taxon>
        <taxon>Bacillati</taxon>
        <taxon>Actinomycetota</taxon>
        <taxon>Actinomycetes</taxon>
        <taxon>Micrococcales</taxon>
        <taxon>Micrococcaceae</taxon>
        <taxon>Paeniglutamicibacter</taxon>
    </lineage>
</organism>
<comment type="caution">
    <text evidence="4">The sequence shown here is derived from an EMBL/GenBank/DDBJ whole genome shotgun (WGS) entry which is preliminary data.</text>
</comment>
<proteinExistence type="predicted"/>
<keyword evidence="1 2" id="KW-0238">DNA-binding</keyword>
<dbReference type="SUPFAM" id="SSF46689">
    <property type="entry name" value="Homeodomain-like"/>
    <property type="match status" value="1"/>
</dbReference>
<dbReference type="Gene3D" id="1.10.357.10">
    <property type="entry name" value="Tetracycline Repressor, domain 2"/>
    <property type="match status" value="1"/>
</dbReference>
<feature type="DNA-binding region" description="H-T-H motif" evidence="2">
    <location>
        <begin position="28"/>
        <end position="47"/>
    </location>
</feature>
<dbReference type="InterPro" id="IPR009057">
    <property type="entry name" value="Homeodomain-like_sf"/>
</dbReference>
<dbReference type="EMBL" id="JAGIOF010000001">
    <property type="protein sequence ID" value="MBP2387814.1"/>
    <property type="molecule type" value="Genomic_DNA"/>
</dbReference>
<gene>
    <name evidence="4" type="ORF">JOF47_003325</name>
</gene>
<sequence>MLTQEGKREKILTAYLNLLVHQGIRAATLDAVGSACQLSKAGVLHHFSSMGALRQAIFVELQAQAAADANKMLEDLPNAANYYLVSSLSRDSLLERLIEAVNRLAQTGDEAALELLRTCRTGWYEALLLALGDAALAKLVLFAGDGINHNALLSLDETNETFLGSSTANDLLGLVERLRETAGPRA</sequence>
<accession>A0ABS4XH59</accession>
<dbReference type="Proteomes" id="UP001296993">
    <property type="component" value="Unassembled WGS sequence"/>
</dbReference>